<dbReference type="RefSeq" id="XP_030979884.1">
    <property type="nucleotide sequence ID" value="XM_031130412.1"/>
</dbReference>
<dbReference type="Proteomes" id="UP000515153">
    <property type="component" value="Chromosome VII"/>
</dbReference>
<feature type="compositionally biased region" description="Low complexity" evidence="1">
    <location>
        <begin position="89"/>
        <end position="99"/>
    </location>
</feature>
<evidence type="ECO:0000313" key="2">
    <source>
        <dbReference type="Proteomes" id="UP000515153"/>
    </source>
</evidence>
<dbReference type="AlphaFoldDB" id="A0A6P8AYE8"/>
<dbReference type="KEGG" id="pgri:PgNI_10441"/>
<feature type="compositionally biased region" description="Low complexity" evidence="1">
    <location>
        <begin position="318"/>
        <end position="332"/>
    </location>
</feature>
<feature type="region of interest" description="Disordered" evidence="1">
    <location>
        <begin position="453"/>
        <end position="490"/>
    </location>
</feature>
<evidence type="ECO:0000256" key="1">
    <source>
        <dbReference type="SAM" id="MobiDB-lite"/>
    </source>
</evidence>
<feature type="compositionally biased region" description="Polar residues" evidence="1">
    <location>
        <begin position="285"/>
        <end position="296"/>
    </location>
</feature>
<reference evidence="3" key="2">
    <citation type="submission" date="2019-10" db="EMBL/GenBank/DDBJ databases">
        <authorList>
            <consortium name="NCBI Genome Project"/>
        </authorList>
    </citation>
    <scope>NUCLEOTIDE SEQUENCE</scope>
    <source>
        <strain evidence="3">NI907</strain>
    </source>
</reference>
<organism evidence="2 3">
    <name type="scientific">Pyricularia grisea</name>
    <name type="common">Crabgrass-specific blast fungus</name>
    <name type="synonym">Magnaporthe grisea</name>
    <dbReference type="NCBI Taxonomy" id="148305"/>
    <lineage>
        <taxon>Eukaryota</taxon>
        <taxon>Fungi</taxon>
        <taxon>Dikarya</taxon>
        <taxon>Ascomycota</taxon>
        <taxon>Pezizomycotina</taxon>
        <taxon>Sordariomycetes</taxon>
        <taxon>Sordariomycetidae</taxon>
        <taxon>Magnaporthales</taxon>
        <taxon>Pyriculariaceae</taxon>
        <taxon>Pyricularia</taxon>
    </lineage>
</organism>
<feature type="region of interest" description="Disordered" evidence="1">
    <location>
        <begin position="370"/>
        <end position="413"/>
    </location>
</feature>
<reference evidence="2 3" key="1">
    <citation type="journal article" date="2019" name="Mol. Biol. Evol.">
        <title>Blast fungal genomes show frequent chromosomal changes, gene gains and losses, and effector gene turnover.</title>
        <authorList>
            <person name="Gomez Luciano L.B."/>
            <person name="Jason Tsai I."/>
            <person name="Chuma I."/>
            <person name="Tosa Y."/>
            <person name="Chen Y.H."/>
            <person name="Li J.Y."/>
            <person name="Li M.Y."/>
            <person name="Jade Lu M.Y."/>
            <person name="Nakayashiki H."/>
            <person name="Li W.H."/>
        </authorList>
    </citation>
    <scope>NUCLEOTIDE SEQUENCE [LARGE SCALE GENOMIC DNA]</scope>
    <source>
        <strain evidence="2 3">NI907</strain>
    </source>
</reference>
<gene>
    <name evidence="3" type="ORF">PgNI_10441</name>
</gene>
<feature type="region of interest" description="Disordered" evidence="1">
    <location>
        <begin position="250"/>
        <end position="353"/>
    </location>
</feature>
<accession>A0A6P8AYE8</accession>
<reference evidence="3" key="3">
    <citation type="submission" date="2025-08" db="UniProtKB">
        <authorList>
            <consortium name="RefSeq"/>
        </authorList>
    </citation>
    <scope>IDENTIFICATION</scope>
    <source>
        <strain evidence="3">NI907</strain>
    </source>
</reference>
<proteinExistence type="predicted"/>
<feature type="region of interest" description="Disordered" evidence="1">
    <location>
        <begin position="579"/>
        <end position="609"/>
    </location>
</feature>
<sequence>MARLASSDSFLPSGAHDMHHFSLSQGGDTSVISPLSLPRNATHYFEPQARPALPTSNSYRARGRQSNHFFSPRLAPTSTQMSHQLYLQQRQQKQTQHRSASLSPTFRGTTVPTVSDLIGTTRALLTHSVPTGDTMLSPPHSVPPSLSSSIPTSAHSYGMQSRAASADSNTSAGNLYAQRIAILEKQNAAIRQAWENERKYLEVNRARAEEVYQEERTIWEAERAILLEEIALLRLEVTRARISGIPECDEDVIGLRGGGDSRGHPAGSDSVPVSSGSSEQQEQALTQATSCHSKASQVLARLANGASGPSPPLGARISPSQQSQPRSHVSSPPQEPLDTMPVHESREGTPVPTIDVQIIHPDLEGIPIKKTAVEKSTFTDTETSRTTSKSGSARSSPPLPSSSPDGVRSRPQEKDVLKVLAAPAPQRLVINAGHTPNHSLSILPSAATTVAHTTASSSGEVTPTTTAPDGCLSRGSAGKSKHVDESSDSTITVGADAVGVESIDMGTLTPPEGDQPLKGFLGIRNQPAHDEIFFRKLDRKLEAIKSEGDVVPTVLKNADESTDGGNLLIEKVTGVDGVIQPVNGETGPEQQPETSGGQGSQSCSGSDTEELNLEIPLKFKKSNNFGAPLGYGFSASSAQAH</sequence>
<protein>
    <submittedName>
        <fullName evidence="3">Uncharacterized protein</fullName>
    </submittedName>
</protein>
<dbReference type="OrthoDB" id="5427699at2759"/>
<evidence type="ECO:0000313" key="3">
    <source>
        <dbReference type="RefSeq" id="XP_030979884.1"/>
    </source>
</evidence>
<feature type="compositionally biased region" description="Low complexity" evidence="1">
    <location>
        <begin position="376"/>
        <end position="396"/>
    </location>
</feature>
<feature type="region of interest" description="Disordered" evidence="1">
    <location>
        <begin position="89"/>
        <end position="108"/>
    </location>
</feature>
<dbReference type="GeneID" id="41965320"/>
<feature type="compositionally biased region" description="Low complexity" evidence="1">
    <location>
        <begin position="265"/>
        <end position="284"/>
    </location>
</feature>
<name>A0A6P8AYE8_PYRGI</name>
<keyword evidence="2" id="KW-1185">Reference proteome</keyword>